<dbReference type="AlphaFoldDB" id="A0A0K9PLV1"/>
<evidence type="ECO:0000313" key="2">
    <source>
        <dbReference type="Proteomes" id="UP000036987"/>
    </source>
</evidence>
<gene>
    <name evidence="1" type="ORF">ZOSMA_21G00460</name>
</gene>
<name>A0A0K9PLV1_ZOSMR</name>
<evidence type="ECO:0000313" key="1">
    <source>
        <dbReference type="EMBL" id="KMZ69192.1"/>
    </source>
</evidence>
<organism evidence="1 2">
    <name type="scientific">Zostera marina</name>
    <name type="common">Eelgrass</name>
    <dbReference type="NCBI Taxonomy" id="29655"/>
    <lineage>
        <taxon>Eukaryota</taxon>
        <taxon>Viridiplantae</taxon>
        <taxon>Streptophyta</taxon>
        <taxon>Embryophyta</taxon>
        <taxon>Tracheophyta</taxon>
        <taxon>Spermatophyta</taxon>
        <taxon>Magnoliopsida</taxon>
        <taxon>Liliopsida</taxon>
        <taxon>Zosteraceae</taxon>
        <taxon>Zostera</taxon>
    </lineage>
</organism>
<dbReference type="PANTHER" id="PTHR37696:SF1">
    <property type="entry name" value="ADENYLOSUCCINATE SYNTHETASE-RELATED"/>
    <property type="match status" value="1"/>
</dbReference>
<dbReference type="OrthoDB" id="1635687at2759"/>
<accession>A0A0K9PLV1</accession>
<dbReference type="PANTHER" id="PTHR37696">
    <property type="entry name" value="ADENYLOSUCCINATE SYNTHETASE-RELATED"/>
    <property type="match status" value="1"/>
</dbReference>
<keyword evidence="2" id="KW-1185">Reference proteome</keyword>
<protein>
    <submittedName>
        <fullName evidence="1">Uncharacterized protein</fullName>
    </submittedName>
</protein>
<dbReference type="OMA" id="KQFIFGP"/>
<dbReference type="Proteomes" id="UP000036987">
    <property type="component" value="Unassembled WGS sequence"/>
</dbReference>
<comment type="caution">
    <text evidence="1">The sequence shown here is derived from an EMBL/GenBank/DDBJ whole genome shotgun (WGS) entry which is preliminary data.</text>
</comment>
<sequence>MDPKIDKLVRITTLVSTCTVAYFLLTADYGPEYNVLKPVKTAIQSAELSVKDFIFGSTKGQANQDDEKKKNMK</sequence>
<proteinExistence type="predicted"/>
<dbReference type="EMBL" id="LFYR01000785">
    <property type="protein sequence ID" value="KMZ69192.1"/>
    <property type="molecule type" value="Genomic_DNA"/>
</dbReference>
<reference evidence="2" key="1">
    <citation type="journal article" date="2016" name="Nature">
        <title>The genome of the seagrass Zostera marina reveals angiosperm adaptation to the sea.</title>
        <authorList>
            <person name="Olsen J.L."/>
            <person name="Rouze P."/>
            <person name="Verhelst B."/>
            <person name="Lin Y.-C."/>
            <person name="Bayer T."/>
            <person name="Collen J."/>
            <person name="Dattolo E."/>
            <person name="De Paoli E."/>
            <person name="Dittami S."/>
            <person name="Maumus F."/>
            <person name="Michel G."/>
            <person name="Kersting A."/>
            <person name="Lauritano C."/>
            <person name="Lohaus R."/>
            <person name="Toepel M."/>
            <person name="Tonon T."/>
            <person name="Vanneste K."/>
            <person name="Amirebrahimi M."/>
            <person name="Brakel J."/>
            <person name="Bostroem C."/>
            <person name="Chovatia M."/>
            <person name="Grimwood J."/>
            <person name="Jenkins J.W."/>
            <person name="Jueterbock A."/>
            <person name="Mraz A."/>
            <person name="Stam W.T."/>
            <person name="Tice H."/>
            <person name="Bornberg-Bauer E."/>
            <person name="Green P.J."/>
            <person name="Pearson G.A."/>
            <person name="Procaccini G."/>
            <person name="Duarte C.M."/>
            <person name="Schmutz J."/>
            <person name="Reusch T.B.H."/>
            <person name="Van de Peer Y."/>
        </authorList>
    </citation>
    <scope>NUCLEOTIDE SEQUENCE [LARGE SCALE GENOMIC DNA]</scope>
    <source>
        <strain evidence="2">cv. Finnish</strain>
    </source>
</reference>